<evidence type="ECO:0000313" key="2">
    <source>
        <dbReference type="EMBL" id="SDO71276.1"/>
    </source>
</evidence>
<organism evidence="2 3">
    <name type="scientific">Nocardioides szechwanensis</name>
    <dbReference type="NCBI Taxonomy" id="1005944"/>
    <lineage>
        <taxon>Bacteria</taxon>
        <taxon>Bacillati</taxon>
        <taxon>Actinomycetota</taxon>
        <taxon>Actinomycetes</taxon>
        <taxon>Propionibacteriales</taxon>
        <taxon>Nocardioidaceae</taxon>
        <taxon>Nocardioides</taxon>
    </lineage>
</organism>
<dbReference type="EMBL" id="FNIC01000013">
    <property type="protein sequence ID" value="SDO71276.1"/>
    <property type="molecule type" value="Genomic_DNA"/>
</dbReference>
<reference evidence="3" key="1">
    <citation type="submission" date="2016-10" db="EMBL/GenBank/DDBJ databases">
        <authorList>
            <person name="Varghese N."/>
            <person name="Submissions S."/>
        </authorList>
    </citation>
    <scope>NUCLEOTIDE SEQUENCE [LARGE SCALE GENOMIC DNA]</scope>
    <source>
        <strain evidence="3">CGMCC 1.11147</strain>
    </source>
</reference>
<dbReference type="AlphaFoldDB" id="A0A1H0LTG8"/>
<feature type="region of interest" description="Disordered" evidence="1">
    <location>
        <begin position="41"/>
        <end position="69"/>
    </location>
</feature>
<protein>
    <submittedName>
        <fullName evidence="2">Uncharacterized protein</fullName>
    </submittedName>
</protein>
<gene>
    <name evidence="2" type="ORF">SAMN05192576_0310</name>
</gene>
<sequence length="335" mass="35573">MTPNTSKTQFSGSATTTLRSMKNLRPAAAATVLALVAMTGCSSSTDSTPATDPKSSASPTTTLVEPVLTKPNPSEKLLFVARSPEATLDLDENGEGTLILSSTPTMTWFADRPNHDAGTTTTADALAAFGWKADDDDLGDEPPNAVLTGNELTDAVVIELLTAGLDGDALIFTVKAVNDVPAAERNVEVTHADLFIDDVRPTIIGTPAASQSGIGLCGLHPMGIFWVKWEYLLMPDGTRGANVYGKNTYKDNTNGWYVSKWWSGTLTTATPELKLFNSYLGDLSDPELDKPRLGMWNGSDNKTFQLDPESGKVTAGANCNGTDYGLPFVTGTPPY</sequence>
<proteinExistence type="predicted"/>
<evidence type="ECO:0000256" key="1">
    <source>
        <dbReference type="SAM" id="MobiDB-lite"/>
    </source>
</evidence>
<name>A0A1H0LTG8_9ACTN</name>
<evidence type="ECO:0000313" key="3">
    <source>
        <dbReference type="Proteomes" id="UP000199004"/>
    </source>
</evidence>
<dbReference type="Proteomes" id="UP000199004">
    <property type="component" value="Unassembled WGS sequence"/>
</dbReference>
<accession>A0A1H0LTG8</accession>
<keyword evidence="3" id="KW-1185">Reference proteome</keyword>
<feature type="compositionally biased region" description="Low complexity" evidence="1">
    <location>
        <begin position="41"/>
        <end position="56"/>
    </location>
</feature>